<keyword evidence="3" id="KW-0554">One-carbon metabolism</keyword>
<dbReference type="AlphaFoldDB" id="K2GFP1"/>
<keyword evidence="2 3" id="KW-0663">Pyridoxal phosphate</keyword>
<dbReference type="InterPro" id="IPR039429">
    <property type="entry name" value="SHMT-like_dom"/>
</dbReference>
<dbReference type="InterPro" id="IPR001085">
    <property type="entry name" value="Ser_HO-MeTrfase"/>
</dbReference>
<dbReference type="Gene3D" id="3.40.640.10">
    <property type="entry name" value="Type I PLP-dependent aspartate aminotransferase-like (Major domain)"/>
    <property type="match status" value="1"/>
</dbReference>
<dbReference type="UniPathway" id="UPA00288">
    <property type="reaction ID" value="UER01023"/>
</dbReference>
<dbReference type="PANTHER" id="PTHR11680">
    <property type="entry name" value="SERINE HYDROXYMETHYLTRANSFERASE"/>
    <property type="match status" value="1"/>
</dbReference>
<comment type="subunit">
    <text evidence="3">Homodimer.</text>
</comment>
<accession>K2GFP1</accession>
<evidence type="ECO:0000256" key="4">
    <source>
        <dbReference type="PIRSR" id="PIRSR000412-50"/>
    </source>
</evidence>
<keyword evidence="6" id="KW-0489">Methyltransferase</keyword>
<dbReference type="PIRSF" id="PIRSF000412">
    <property type="entry name" value="SHMT"/>
    <property type="match status" value="1"/>
</dbReference>
<feature type="modified residue" description="N6-(pyridoxal phosphate)lysine" evidence="3 4">
    <location>
        <position position="226"/>
    </location>
</feature>
<dbReference type="EC" id="2.1.2.1" evidence="3"/>
<evidence type="ECO:0000256" key="2">
    <source>
        <dbReference type="ARBA" id="ARBA00022898"/>
    </source>
</evidence>
<reference evidence="6" key="1">
    <citation type="journal article" date="2012" name="Science">
        <title>Fermentation, hydrogen, and sulfur metabolism in multiple uncultivated bacterial phyla.</title>
        <authorList>
            <person name="Wrighton K.C."/>
            <person name="Thomas B.C."/>
            <person name="Sharon I."/>
            <person name="Miller C.S."/>
            <person name="Castelle C.J."/>
            <person name="VerBerkmoes N.C."/>
            <person name="Wilkins M.J."/>
            <person name="Hettich R.L."/>
            <person name="Lipton M.S."/>
            <person name="Williams K.H."/>
            <person name="Long P.E."/>
            <person name="Banfield J.F."/>
        </authorList>
    </citation>
    <scope>NUCLEOTIDE SEQUENCE [LARGE SCALE GENOMIC DNA]</scope>
</reference>
<comment type="subcellular location">
    <subcellularLocation>
        <location evidence="3">Cytoplasm</location>
    </subcellularLocation>
</comment>
<sequence length="417" mass="49554">MKNLALSDPELYLHILNEEKRQENEIELIASENYASMAVLEAAWSILTNKYSEWYPWKRYYAWQINIDEIENLAIKRAKEIFGAEYINVQPLSGSPANLAVFLWVLKPWDTILWMSLDQGWHLSHWHPLNFSWILYNIIWYTVDKWNEMIDMDEVERLAIENKPKMIIAWFSAYSRNLDWKRFREIADNAGSILMADISHIAWLIAWGVLENPVPYCDIVTTTTHKTLRWPRWAIIMSKESFGPAIARAVFPWVQWWPHENLIAAKAVAFKEAQQDEFKAYSRQIVDNARQLSESLSSYWFRIVSGWTDNHLMLVDVYTSFWISWKEAEIALEKIGISCNKNMIPYDVRKPLDPSWIRLWTPAVTTRWMKEEEMKLIAFYVYQAIHNKDNEDILKWLKEDVKELCIKFPIYNKKICD</sequence>
<organism evidence="6">
    <name type="scientific">uncultured bacterium</name>
    <name type="common">gcode 4</name>
    <dbReference type="NCBI Taxonomy" id="1234023"/>
    <lineage>
        <taxon>Bacteria</taxon>
        <taxon>environmental samples</taxon>
    </lineage>
</organism>
<dbReference type="SUPFAM" id="SSF53383">
    <property type="entry name" value="PLP-dependent transferases"/>
    <property type="match status" value="1"/>
</dbReference>
<dbReference type="GO" id="GO:0008168">
    <property type="term" value="F:methyltransferase activity"/>
    <property type="evidence" value="ECO:0007669"/>
    <property type="project" value="UniProtKB-KW"/>
</dbReference>
<evidence type="ECO:0000313" key="6">
    <source>
        <dbReference type="EMBL" id="EKE29124.1"/>
    </source>
</evidence>
<comment type="cofactor">
    <cofactor evidence="1 3 4">
        <name>pyridoxal 5'-phosphate</name>
        <dbReference type="ChEBI" id="CHEBI:597326"/>
    </cofactor>
</comment>
<feature type="domain" description="Serine hydroxymethyltransferase-like" evidence="5">
    <location>
        <begin position="6"/>
        <end position="380"/>
    </location>
</feature>
<comment type="caution">
    <text evidence="6">The sequence shown here is derived from an EMBL/GenBank/DDBJ whole genome shotgun (WGS) entry which is preliminary data.</text>
</comment>
<gene>
    <name evidence="3" type="primary">glyA</name>
    <name evidence="6" type="ORF">ACD_2C00221G0006</name>
</gene>
<dbReference type="GO" id="GO:0005829">
    <property type="term" value="C:cytosol"/>
    <property type="evidence" value="ECO:0007669"/>
    <property type="project" value="TreeGrafter"/>
</dbReference>
<dbReference type="GO" id="GO:0032259">
    <property type="term" value="P:methylation"/>
    <property type="evidence" value="ECO:0007669"/>
    <property type="project" value="UniProtKB-KW"/>
</dbReference>
<evidence type="ECO:0000256" key="3">
    <source>
        <dbReference type="HAMAP-Rule" id="MF_00051"/>
    </source>
</evidence>
<feature type="site" description="Plays an important role in substrate specificity" evidence="3">
    <location>
        <position position="225"/>
    </location>
</feature>
<comment type="pathway">
    <text evidence="3">Amino-acid biosynthesis; glycine biosynthesis; glycine from L-serine: step 1/1.</text>
</comment>
<comment type="pathway">
    <text evidence="3">One-carbon metabolism; tetrahydrofolate interconversion.</text>
</comment>
<dbReference type="UniPathway" id="UPA00193"/>
<dbReference type="GO" id="GO:0004372">
    <property type="term" value="F:glycine hydroxymethyltransferase activity"/>
    <property type="evidence" value="ECO:0007669"/>
    <property type="project" value="UniProtKB-UniRule"/>
</dbReference>
<dbReference type="InterPro" id="IPR049943">
    <property type="entry name" value="Ser_HO-MeTrfase-like"/>
</dbReference>
<feature type="binding site" evidence="3">
    <location>
        <position position="117"/>
    </location>
    <ligand>
        <name>(6S)-5,6,7,8-tetrahydrofolate</name>
        <dbReference type="ChEBI" id="CHEBI:57453"/>
    </ligand>
</feature>
<dbReference type="Pfam" id="PF00464">
    <property type="entry name" value="SHMT"/>
    <property type="match status" value="1"/>
</dbReference>
<dbReference type="HAMAP" id="MF_00051">
    <property type="entry name" value="SHMT"/>
    <property type="match status" value="1"/>
</dbReference>
<dbReference type="Gene3D" id="3.90.1150.10">
    <property type="entry name" value="Aspartate Aminotransferase, domain 1"/>
    <property type="match status" value="1"/>
</dbReference>
<dbReference type="GO" id="GO:0030170">
    <property type="term" value="F:pyridoxal phosphate binding"/>
    <property type="evidence" value="ECO:0007669"/>
    <property type="project" value="UniProtKB-UniRule"/>
</dbReference>
<dbReference type="EMBL" id="AMFJ01000221">
    <property type="protein sequence ID" value="EKE29124.1"/>
    <property type="molecule type" value="Genomic_DNA"/>
</dbReference>
<dbReference type="NCBIfam" id="NF000586">
    <property type="entry name" value="PRK00011.1"/>
    <property type="match status" value="1"/>
</dbReference>
<keyword evidence="3" id="KW-0028">Amino-acid biosynthesis</keyword>
<name>K2GFP1_9BACT</name>
<comment type="catalytic activity">
    <reaction evidence="3">
        <text>(6R)-5,10-methylene-5,6,7,8-tetrahydrofolate + glycine + H2O = (6S)-5,6,7,8-tetrahydrofolate + L-serine</text>
        <dbReference type="Rhea" id="RHEA:15481"/>
        <dbReference type="ChEBI" id="CHEBI:15377"/>
        <dbReference type="ChEBI" id="CHEBI:15636"/>
        <dbReference type="ChEBI" id="CHEBI:33384"/>
        <dbReference type="ChEBI" id="CHEBI:57305"/>
        <dbReference type="ChEBI" id="CHEBI:57453"/>
        <dbReference type="EC" id="2.1.2.1"/>
    </reaction>
</comment>
<protein>
    <recommendedName>
        <fullName evidence="3">Serine hydroxymethyltransferase</fullName>
        <shortName evidence="3">SHMT</shortName>
        <shortName evidence="3">Serine methylase</shortName>
        <ecNumber evidence="3">2.1.2.1</ecNumber>
    </recommendedName>
</protein>
<dbReference type="PANTHER" id="PTHR11680:SF35">
    <property type="entry name" value="SERINE HYDROXYMETHYLTRANSFERASE 1"/>
    <property type="match status" value="1"/>
</dbReference>
<dbReference type="InterPro" id="IPR015421">
    <property type="entry name" value="PyrdxlP-dep_Trfase_major"/>
</dbReference>
<dbReference type="GO" id="GO:0035999">
    <property type="term" value="P:tetrahydrofolate interconversion"/>
    <property type="evidence" value="ECO:0007669"/>
    <property type="project" value="UniProtKB-UniRule"/>
</dbReference>
<comment type="function">
    <text evidence="3">Catalyzes the reversible interconversion of serine and glycine with tetrahydrofolate (THF) serving as the one-carbon carrier. This reaction serves as the major source of one-carbon groups required for the biosynthesis of purines, thymidylate, methionine, and other important biomolecules. Also exhibits THF-independent aldolase activity toward beta-hydroxyamino acids, producing glycine and aldehydes, via a retro-aldol mechanism.</text>
</comment>
<keyword evidence="3 6" id="KW-0808">Transferase</keyword>
<keyword evidence="3" id="KW-0963">Cytoplasm</keyword>
<feature type="binding site" evidence="3">
    <location>
        <position position="240"/>
    </location>
    <ligand>
        <name>(6S)-5,6,7,8-tetrahydrofolate</name>
        <dbReference type="ChEBI" id="CHEBI:57453"/>
    </ligand>
</feature>
<dbReference type="InterPro" id="IPR015424">
    <property type="entry name" value="PyrdxlP-dep_Trfase"/>
</dbReference>
<dbReference type="CDD" id="cd00378">
    <property type="entry name" value="SHMT"/>
    <property type="match status" value="1"/>
</dbReference>
<dbReference type="InterPro" id="IPR015422">
    <property type="entry name" value="PyrdxlP-dep_Trfase_small"/>
</dbReference>
<comment type="caution">
    <text evidence="3">Lacks conserved residue(s) required for the propagation of feature annotation.</text>
</comment>
<evidence type="ECO:0000256" key="1">
    <source>
        <dbReference type="ARBA" id="ARBA00001933"/>
    </source>
</evidence>
<evidence type="ECO:0000259" key="5">
    <source>
        <dbReference type="Pfam" id="PF00464"/>
    </source>
</evidence>
<comment type="similarity">
    <text evidence="3">Belongs to the SHMT family.</text>
</comment>
<dbReference type="GO" id="GO:0019264">
    <property type="term" value="P:glycine biosynthetic process from serine"/>
    <property type="evidence" value="ECO:0007669"/>
    <property type="project" value="UniProtKB-UniRule"/>
</dbReference>
<proteinExistence type="inferred from homology"/>